<evidence type="ECO:0000313" key="4">
    <source>
        <dbReference type="EMBL" id="AIM63239.1"/>
    </source>
</evidence>
<dbReference type="InterPro" id="IPR051925">
    <property type="entry name" value="RNA-binding_domain"/>
</dbReference>
<keyword evidence="5" id="KW-1185">Reference proteome</keyword>
<feature type="domain" description="CRM" evidence="3">
    <location>
        <begin position="2"/>
        <end position="99"/>
    </location>
</feature>
<evidence type="ECO:0000313" key="5">
    <source>
        <dbReference type="Proteomes" id="UP000029079"/>
    </source>
</evidence>
<keyword evidence="1 2" id="KW-0694">RNA-binding</keyword>
<organism evidence="4 5">
    <name type="scientific">Weissella ceti</name>
    <dbReference type="NCBI Taxonomy" id="759620"/>
    <lineage>
        <taxon>Bacteria</taxon>
        <taxon>Bacillati</taxon>
        <taxon>Bacillota</taxon>
        <taxon>Bacilli</taxon>
        <taxon>Lactobacillales</taxon>
        <taxon>Lactobacillaceae</taxon>
        <taxon>Weissella</taxon>
    </lineage>
</organism>
<dbReference type="InterPro" id="IPR001890">
    <property type="entry name" value="RNA-binding_CRM"/>
</dbReference>
<dbReference type="SMART" id="SM01103">
    <property type="entry name" value="CRS1_YhbY"/>
    <property type="match status" value="1"/>
</dbReference>
<evidence type="ECO:0000256" key="1">
    <source>
        <dbReference type="ARBA" id="ARBA00022884"/>
    </source>
</evidence>
<proteinExistence type="predicted"/>
<protein>
    <submittedName>
        <fullName evidence="4">RNA-binding protein</fullName>
    </submittedName>
</protein>
<dbReference type="Pfam" id="PF01985">
    <property type="entry name" value="CRS1_YhbY"/>
    <property type="match status" value="1"/>
</dbReference>
<dbReference type="InterPro" id="IPR035920">
    <property type="entry name" value="YhbY-like_sf"/>
</dbReference>
<dbReference type="Proteomes" id="UP000029079">
    <property type="component" value="Chromosome"/>
</dbReference>
<dbReference type="Gene3D" id="3.30.110.60">
    <property type="entry name" value="YhbY-like"/>
    <property type="match status" value="1"/>
</dbReference>
<dbReference type="AlphaFoldDB" id="A0A075TZW9"/>
<dbReference type="PANTHER" id="PTHR40065:SF3">
    <property type="entry name" value="RNA-BINDING PROTEIN YHBY"/>
    <property type="match status" value="1"/>
</dbReference>
<dbReference type="SUPFAM" id="SSF75471">
    <property type="entry name" value="YhbY-like"/>
    <property type="match status" value="1"/>
</dbReference>
<dbReference type="PROSITE" id="PS51295">
    <property type="entry name" value="CRM"/>
    <property type="match status" value="1"/>
</dbReference>
<gene>
    <name evidence="4" type="ORF">WS74_0987</name>
</gene>
<dbReference type="KEGG" id="wce:WS08_0921"/>
<dbReference type="RefSeq" id="WP_009496102.1">
    <property type="nucleotide sequence ID" value="NZ_CP009223.1"/>
</dbReference>
<reference evidence="4 5" key="1">
    <citation type="journal article" date="2014" name="Genome Announc.">
        <title>Complete Genome Sequences of Fish Pathogenic Weissella ceti Strains WS74 and WS105.</title>
        <authorList>
            <person name="Figueiredo H.C."/>
            <person name="Leal C.A."/>
            <person name="Dorella F.A."/>
            <person name="Carvalho A.F."/>
            <person name="Soares S.C."/>
            <person name="Pereira F.L."/>
            <person name="Azevedo V.A."/>
        </authorList>
    </citation>
    <scope>NUCLEOTIDE SEQUENCE [LARGE SCALE GENOMIC DNA]</scope>
    <source>
        <strain evidence="4 5">WS74</strain>
    </source>
</reference>
<dbReference type="PANTHER" id="PTHR40065">
    <property type="entry name" value="RNA-BINDING PROTEIN YHBY"/>
    <property type="match status" value="1"/>
</dbReference>
<reference evidence="5" key="2">
    <citation type="submission" date="2014-08" db="EMBL/GenBank/DDBJ databases">
        <title>Complete genome of Weissella ceti strain WS74 isolated from diseased rainbow trout in Brazil.</title>
        <authorList>
            <person name="Figueiredo H.C.P."/>
            <person name="Leal C.A.G."/>
            <person name="Pereira F.L."/>
            <person name="Soares S.C."/>
            <person name="Dorella F.A."/>
            <person name="Carvalho A.F."/>
            <person name="Azevedo V.A.C."/>
        </authorList>
    </citation>
    <scope>NUCLEOTIDE SEQUENCE [LARGE SCALE GENOMIC DNA]</scope>
    <source>
        <strain evidence="5">WS74</strain>
    </source>
</reference>
<dbReference type="KEGG" id="wct:WS74_0987"/>
<evidence type="ECO:0000259" key="3">
    <source>
        <dbReference type="PROSITE" id="PS51295"/>
    </source>
</evidence>
<name>A0A075TZW9_9LACO</name>
<evidence type="ECO:0000256" key="2">
    <source>
        <dbReference type="PROSITE-ProRule" id="PRU00626"/>
    </source>
</evidence>
<dbReference type="GO" id="GO:0003723">
    <property type="term" value="F:RNA binding"/>
    <property type="evidence" value="ECO:0007669"/>
    <property type="project" value="UniProtKB-UniRule"/>
</dbReference>
<dbReference type="OrthoDB" id="9797519at2"/>
<accession>A0A075TZW9</accession>
<dbReference type="EMBL" id="CP009223">
    <property type="protein sequence ID" value="AIM63239.1"/>
    <property type="molecule type" value="Genomic_DNA"/>
</dbReference>
<sequence>MIELRGKQKRYLRASAHDMTPLFSIGKQGLTEAWLEQIEDAINKRELFKVNIQSNSDVTVDELKAFIEENVYDVQVVQTIGHTLVLFGESADKDRRHYSTKVRAI</sequence>